<gene>
    <name evidence="1" type="ORF">Strain138_002020</name>
    <name evidence="2" type="ORF">Strain318_002019</name>
</gene>
<organism evidence="2 3">
    <name type="scientific">Pseudogemmatithrix spongiicola</name>
    <dbReference type="NCBI Taxonomy" id="3062599"/>
    <lineage>
        <taxon>Bacteria</taxon>
        <taxon>Pseudomonadati</taxon>
        <taxon>Gemmatimonadota</taxon>
        <taxon>Gemmatimonadia</taxon>
        <taxon>Gemmatimonadales</taxon>
        <taxon>Gemmatimonadaceae</taxon>
        <taxon>Pseudogemmatithrix</taxon>
    </lineage>
</organism>
<sequence>MAKKKATRERIVGSVKEVDVVRQPHGAKRIGEPVALKVRTRAEGRVQAEWFAVGKKLKSRVRDLASVPEQLVGHTFEFSLNEAGEIVELSRISM</sequence>
<evidence type="ECO:0000313" key="1">
    <source>
        <dbReference type="EMBL" id="WKW12713.1"/>
    </source>
</evidence>
<dbReference type="KEGG" id="pspc:Strain318_002019"/>
<dbReference type="EMBL" id="CP130613">
    <property type="protein sequence ID" value="WKW15620.1"/>
    <property type="molecule type" value="Genomic_DNA"/>
</dbReference>
<dbReference type="Proteomes" id="UP001229955">
    <property type="component" value="Chromosome"/>
</dbReference>
<name>A0AA49K178_9BACT</name>
<accession>A0AA49JVM5</accession>
<keyword evidence="3" id="KW-1185">Reference proteome</keyword>
<dbReference type="AlphaFoldDB" id="A0AA49K178"/>
<evidence type="ECO:0000313" key="2">
    <source>
        <dbReference type="EMBL" id="WKW15620.1"/>
    </source>
</evidence>
<proteinExistence type="predicted"/>
<protein>
    <submittedName>
        <fullName evidence="2">Uncharacterized protein</fullName>
    </submittedName>
</protein>
<evidence type="ECO:0000313" key="3">
    <source>
        <dbReference type="Proteomes" id="UP001229955"/>
    </source>
</evidence>
<dbReference type="RefSeq" id="WP_367885590.1">
    <property type="nucleotide sequence ID" value="NZ_CP130612.1"/>
</dbReference>
<accession>A0AA49K178</accession>
<reference evidence="2" key="1">
    <citation type="submission" date="2023-07" db="EMBL/GenBank/DDBJ databases">
        <authorList>
            <person name="Haufschild T."/>
            <person name="Kallscheuer N."/>
            <person name="Hammer J."/>
            <person name="Kohn T."/>
            <person name="Kabuu M."/>
            <person name="Jogler M."/>
            <person name="Wohfarth N."/>
            <person name="Heuer A."/>
            <person name="Rohde M."/>
            <person name="van Teeseling M.C.F."/>
            <person name="Jogler C."/>
        </authorList>
    </citation>
    <scope>NUCLEOTIDE SEQUENCE</scope>
    <source>
        <strain evidence="1">Strain 138</strain>
        <strain evidence="2">Strain 318</strain>
    </source>
</reference>
<dbReference type="EMBL" id="CP130612">
    <property type="protein sequence ID" value="WKW12713.1"/>
    <property type="molecule type" value="Genomic_DNA"/>
</dbReference>